<sequence>MGQSIVRWLAYPDTWDFTDNIEPDAQNPHVSGNGYATSVWDVSPDTWAHHYEIYSTPPSISAAGFSRTNIWDTDASNVVLTCEVTSDGGIGINYALIVNGVDITSGDTQSTPADLSLQISTENLTLTDNTVLLTVTDANGLTNTFSYSIIKEDRDTFTFQRRFQHDLSPTTTGDVILDHGEGFTFEGEGAGEVSLQVPTEGKAKIQSIEVEASEDKEEEIEIAEDMIFKYAVGEGRVHEYQLDLNRFKDILSISSNLKQGGD</sequence>
<accession>A0A239CQ69</accession>
<dbReference type="Proteomes" id="UP000198304">
    <property type="component" value="Unassembled WGS sequence"/>
</dbReference>
<dbReference type="EMBL" id="FZOJ01000006">
    <property type="protein sequence ID" value="SNS21543.1"/>
    <property type="molecule type" value="Genomic_DNA"/>
</dbReference>
<name>A0A239CQ69_9FIRM</name>
<dbReference type="AlphaFoldDB" id="A0A239CQ69"/>
<gene>
    <name evidence="1" type="ORF">SAMN05446037_100661</name>
</gene>
<evidence type="ECO:0000313" key="1">
    <source>
        <dbReference type="EMBL" id="SNS21543.1"/>
    </source>
</evidence>
<dbReference type="RefSeq" id="WP_089282315.1">
    <property type="nucleotide sequence ID" value="NZ_FZOJ01000006.1"/>
</dbReference>
<proteinExistence type="predicted"/>
<protein>
    <submittedName>
        <fullName evidence="1">Uncharacterized protein</fullName>
    </submittedName>
</protein>
<organism evidence="1 2">
    <name type="scientific">Anaerovirgula multivorans</name>
    <dbReference type="NCBI Taxonomy" id="312168"/>
    <lineage>
        <taxon>Bacteria</taxon>
        <taxon>Bacillati</taxon>
        <taxon>Bacillota</taxon>
        <taxon>Clostridia</taxon>
        <taxon>Peptostreptococcales</taxon>
        <taxon>Natronincolaceae</taxon>
        <taxon>Anaerovirgula</taxon>
    </lineage>
</organism>
<evidence type="ECO:0000313" key="2">
    <source>
        <dbReference type="Proteomes" id="UP000198304"/>
    </source>
</evidence>
<reference evidence="1 2" key="1">
    <citation type="submission" date="2017-06" db="EMBL/GenBank/DDBJ databases">
        <authorList>
            <person name="Kim H.J."/>
            <person name="Triplett B.A."/>
        </authorList>
    </citation>
    <scope>NUCLEOTIDE SEQUENCE [LARGE SCALE GENOMIC DNA]</scope>
    <source>
        <strain evidence="1 2">SCA</strain>
    </source>
</reference>
<keyword evidence="2" id="KW-1185">Reference proteome</keyword>